<evidence type="ECO:0000256" key="1">
    <source>
        <dbReference type="SAM" id="MobiDB-lite"/>
    </source>
</evidence>
<feature type="compositionally biased region" description="Basic and acidic residues" evidence="1">
    <location>
        <begin position="142"/>
        <end position="162"/>
    </location>
</feature>
<protein>
    <submittedName>
        <fullName evidence="3">PrgI family protein</fullName>
    </submittedName>
</protein>
<feature type="transmembrane region" description="Helical" evidence="2">
    <location>
        <begin position="47"/>
        <end position="69"/>
    </location>
</feature>
<proteinExistence type="predicted"/>
<keyword evidence="2" id="KW-0812">Transmembrane</keyword>
<feature type="transmembrane region" description="Helical" evidence="2">
    <location>
        <begin position="21"/>
        <end position="41"/>
    </location>
</feature>
<evidence type="ECO:0000313" key="3">
    <source>
        <dbReference type="EMBL" id="RGX25755.1"/>
    </source>
</evidence>
<dbReference type="OrthoDB" id="9790748at2"/>
<dbReference type="AlphaFoldDB" id="A0A413FAL1"/>
<accession>A0A413FAL1</accession>
<sequence length="162" mass="17832">MPYVPVPKDLSRVKNKIAFNLTRRQLVSFALAGAVGIPFYLFSRSAIGTDVAALCMIGLMLPFFAVGMYEKDGQPLEKIVFHFVRARFLWPGVRPYKTHNLYAALERQAQIDKEVRKLEAAGKAARPVRAAKKAGQTGDGGGSRKDGAKARPAKETAENRRA</sequence>
<gene>
    <name evidence="3" type="ORF">DWV29_21015</name>
</gene>
<dbReference type="Pfam" id="PF12666">
    <property type="entry name" value="PrgI"/>
    <property type="match status" value="1"/>
</dbReference>
<dbReference type="InterPro" id="IPR024414">
    <property type="entry name" value="Uncharacterised_PrgI"/>
</dbReference>
<reference evidence="3 4" key="1">
    <citation type="submission" date="2018-08" db="EMBL/GenBank/DDBJ databases">
        <title>A genome reference for cultivated species of the human gut microbiota.</title>
        <authorList>
            <person name="Zou Y."/>
            <person name="Xue W."/>
            <person name="Luo G."/>
        </authorList>
    </citation>
    <scope>NUCLEOTIDE SEQUENCE [LARGE SCALE GENOMIC DNA]</scope>
    <source>
        <strain evidence="3 4">AF04-15</strain>
    </source>
</reference>
<organism evidence="3 4">
    <name type="scientific">Enterocloster asparagiformis</name>
    <dbReference type="NCBI Taxonomy" id="333367"/>
    <lineage>
        <taxon>Bacteria</taxon>
        <taxon>Bacillati</taxon>
        <taxon>Bacillota</taxon>
        <taxon>Clostridia</taxon>
        <taxon>Lachnospirales</taxon>
        <taxon>Lachnospiraceae</taxon>
        <taxon>Enterocloster</taxon>
    </lineage>
</organism>
<comment type="caution">
    <text evidence="3">The sequence shown here is derived from an EMBL/GenBank/DDBJ whole genome shotgun (WGS) entry which is preliminary data.</text>
</comment>
<name>A0A413FAL1_9FIRM</name>
<evidence type="ECO:0000313" key="4">
    <source>
        <dbReference type="Proteomes" id="UP000283880"/>
    </source>
</evidence>
<dbReference type="RefSeq" id="WP_117777882.1">
    <property type="nucleotide sequence ID" value="NZ_QSBM01000018.1"/>
</dbReference>
<keyword evidence="2" id="KW-1133">Transmembrane helix</keyword>
<feature type="region of interest" description="Disordered" evidence="1">
    <location>
        <begin position="121"/>
        <end position="162"/>
    </location>
</feature>
<evidence type="ECO:0000256" key="2">
    <source>
        <dbReference type="SAM" id="Phobius"/>
    </source>
</evidence>
<keyword evidence="2" id="KW-0472">Membrane</keyword>
<dbReference type="Proteomes" id="UP000283880">
    <property type="component" value="Unassembled WGS sequence"/>
</dbReference>
<dbReference type="EMBL" id="QSBM01000018">
    <property type="protein sequence ID" value="RGX25755.1"/>
    <property type="molecule type" value="Genomic_DNA"/>
</dbReference>